<dbReference type="EMBL" id="CP019875">
    <property type="protein sequence ID" value="AQU87544.1"/>
    <property type="molecule type" value="Genomic_DNA"/>
</dbReference>
<evidence type="ECO:0000256" key="1">
    <source>
        <dbReference type="ARBA" id="ARBA00022729"/>
    </source>
</evidence>
<dbReference type="PANTHER" id="PTHR30222:SF2">
    <property type="entry name" value="ABC TRANSPORTER SUBSTRATE-BINDING PROTEIN"/>
    <property type="match status" value="1"/>
</dbReference>
<dbReference type="AlphaFoldDB" id="A0A9N7CN12"/>
<protein>
    <submittedName>
        <fullName evidence="2">ABC transporter substrate-binding protein</fullName>
    </submittedName>
</protein>
<reference evidence="3" key="1">
    <citation type="submission" date="2017-02" db="EMBL/GenBank/DDBJ databases">
        <title>zhang.</title>
        <authorList>
            <person name="Zhang H."/>
        </authorList>
    </citation>
    <scope>NUCLEOTIDE SEQUENCE [LARGE SCALE GENOMIC DNA]</scope>
    <source>
        <strain evidence="3">RZS01</strain>
    </source>
</reference>
<organism evidence="2 3">
    <name type="scientific">Komagataeibacter nataicola</name>
    <dbReference type="NCBI Taxonomy" id="265960"/>
    <lineage>
        <taxon>Bacteria</taxon>
        <taxon>Pseudomonadati</taxon>
        <taxon>Pseudomonadota</taxon>
        <taxon>Alphaproteobacteria</taxon>
        <taxon>Acetobacterales</taxon>
        <taxon>Acetobacteraceae</taxon>
        <taxon>Komagataeibacter</taxon>
    </lineage>
</organism>
<sequence length="342" mass="37012">MFQIVSRRSLSALLPSLLAALIALPVPWADVQAAARTRHSPALVVASTEPQLGQAQDVAFFQPFTRATGQAVTRRAWTGALPDLESHGLRSGNGGNWSLAFAEDSTIRAACVQGLVVHLAGSTANPDGCGAPGLATQVVVAWDQTWRESAPRWNDFWDIVRFPGKRGLRRDPRTTLEIALLADGVPPAEVYGQLATPQGVDRAFRKLSQLRPYITWWSTPAEAANLLSRKQVLMGSAPLEAVNSLATHAEPERIGVNTDMALSYDLSWAVVAGQSAERLGRSRELLHFIVQPDRQGAFAAAVPAGPSGPAHPAALLPMDVQFWQVNYAPLSRRFETWLHRAG</sequence>
<evidence type="ECO:0000313" key="2">
    <source>
        <dbReference type="EMBL" id="AQU87544.1"/>
    </source>
</evidence>
<gene>
    <name evidence="2" type="ORF">B0W47_08745</name>
</gene>
<proteinExistence type="predicted"/>
<keyword evidence="1" id="KW-0732">Signal</keyword>
<dbReference type="Proteomes" id="UP000189683">
    <property type="component" value="Chromosome"/>
</dbReference>
<name>A0A9N7CN12_9PROT</name>
<accession>A0A9N7CN12</accession>
<dbReference type="RefSeq" id="WP_078525428.1">
    <property type="nucleotide sequence ID" value="NZ_CP019875.1"/>
</dbReference>
<dbReference type="SUPFAM" id="SSF53850">
    <property type="entry name" value="Periplasmic binding protein-like II"/>
    <property type="match status" value="1"/>
</dbReference>
<dbReference type="PANTHER" id="PTHR30222">
    <property type="entry name" value="SPERMIDINE/PUTRESCINE-BINDING PERIPLASMIC PROTEIN"/>
    <property type="match status" value="1"/>
</dbReference>
<dbReference type="KEGG" id="kna:B0W47_08745"/>
<dbReference type="Pfam" id="PF13416">
    <property type="entry name" value="SBP_bac_8"/>
    <property type="match status" value="1"/>
</dbReference>
<dbReference type="Gene3D" id="3.40.190.10">
    <property type="entry name" value="Periplasmic binding protein-like II"/>
    <property type="match status" value="2"/>
</dbReference>
<dbReference type="InterPro" id="IPR006059">
    <property type="entry name" value="SBP"/>
</dbReference>
<evidence type="ECO:0000313" key="3">
    <source>
        <dbReference type="Proteomes" id="UP000189683"/>
    </source>
</evidence>